<feature type="compositionally biased region" description="Pro residues" evidence="1">
    <location>
        <begin position="1"/>
        <end position="15"/>
    </location>
</feature>
<organism evidence="2 3">
    <name type="scientific">Lentithecium fluviatile CBS 122367</name>
    <dbReference type="NCBI Taxonomy" id="1168545"/>
    <lineage>
        <taxon>Eukaryota</taxon>
        <taxon>Fungi</taxon>
        <taxon>Dikarya</taxon>
        <taxon>Ascomycota</taxon>
        <taxon>Pezizomycotina</taxon>
        <taxon>Dothideomycetes</taxon>
        <taxon>Pleosporomycetidae</taxon>
        <taxon>Pleosporales</taxon>
        <taxon>Massarineae</taxon>
        <taxon>Lentitheciaceae</taxon>
        <taxon>Lentithecium</taxon>
    </lineage>
</organism>
<feature type="region of interest" description="Disordered" evidence="1">
    <location>
        <begin position="1"/>
        <end position="25"/>
    </location>
</feature>
<proteinExistence type="predicted"/>
<evidence type="ECO:0000313" key="2">
    <source>
        <dbReference type="EMBL" id="KAF2685936.1"/>
    </source>
</evidence>
<sequence length="108" mass="11806">MPTPTPSPSPSPHIHPLPTATPLTPPPADARALYSMHGLQRPTLTFDVITSTYGGAYQATLIYYHTQGTTSIWTPLHEGMRCKDMPTAMKYLWDAIQTCLGDTKGAFC</sequence>
<dbReference type="EMBL" id="MU005578">
    <property type="protein sequence ID" value="KAF2685936.1"/>
    <property type="molecule type" value="Genomic_DNA"/>
</dbReference>
<keyword evidence="3" id="KW-1185">Reference proteome</keyword>
<protein>
    <submittedName>
        <fullName evidence="2">Uncharacterized protein</fullName>
    </submittedName>
</protein>
<evidence type="ECO:0000256" key="1">
    <source>
        <dbReference type="SAM" id="MobiDB-lite"/>
    </source>
</evidence>
<dbReference type="AlphaFoldDB" id="A0A6G1J5Z5"/>
<accession>A0A6G1J5Z5</accession>
<dbReference type="Proteomes" id="UP000799291">
    <property type="component" value="Unassembled WGS sequence"/>
</dbReference>
<evidence type="ECO:0000313" key="3">
    <source>
        <dbReference type="Proteomes" id="UP000799291"/>
    </source>
</evidence>
<gene>
    <name evidence="2" type="ORF">K458DRAFT_417120</name>
</gene>
<name>A0A6G1J5Z5_9PLEO</name>
<reference evidence="2" key="1">
    <citation type="journal article" date="2020" name="Stud. Mycol.">
        <title>101 Dothideomycetes genomes: a test case for predicting lifestyles and emergence of pathogens.</title>
        <authorList>
            <person name="Haridas S."/>
            <person name="Albert R."/>
            <person name="Binder M."/>
            <person name="Bloem J."/>
            <person name="Labutti K."/>
            <person name="Salamov A."/>
            <person name="Andreopoulos B."/>
            <person name="Baker S."/>
            <person name="Barry K."/>
            <person name="Bills G."/>
            <person name="Bluhm B."/>
            <person name="Cannon C."/>
            <person name="Castanera R."/>
            <person name="Culley D."/>
            <person name="Daum C."/>
            <person name="Ezra D."/>
            <person name="Gonzalez J."/>
            <person name="Henrissat B."/>
            <person name="Kuo A."/>
            <person name="Liang C."/>
            <person name="Lipzen A."/>
            <person name="Lutzoni F."/>
            <person name="Magnuson J."/>
            <person name="Mondo S."/>
            <person name="Nolan M."/>
            <person name="Ohm R."/>
            <person name="Pangilinan J."/>
            <person name="Park H.-J."/>
            <person name="Ramirez L."/>
            <person name="Alfaro M."/>
            <person name="Sun H."/>
            <person name="Tritt A."/>
            <person name="Yoshinaga Y."/>
            <person name="Zwiers L.-H."/>
            <person name="Turgeon B."/>
            <person name="Goodwin S."/>
            <person name="Spatafora J."/>
            <person name="Crous P."/>
            <person name="Grigoriev I."/>
        </authorList>
    </citation>
    <scope>NUCLEOTIDE SEQUENCE</scope>
    <source>
        <strain evidence="2">CBS 122367</strain>
    </source>
</reference>